<organism evidence="4">
    <name type="scientific">viral metagenome</name>
    <dbReference type="NCBI Taxonomy" id="1070528"/>
    <lineage>
        <taxon>unclassified sequences</taxon>
        <taxon>metagenomes</taxon>
        <taxon>organismal metagenomes</taxon>
    </lineage>
</organism>
<evidence type="ECO:0000313" key="4">
    <source>
        <dbReference type="EMBL" id="QHS84474.1"/>
    </source>
</evidence>
<dbReference type="GO" id="GO:0004252">
    <property type="term" value="F:serine-type endopeptidase activity"/>
    <property type="evidence" value="ECO:0007669"/>
    <property type="project" value="InterPro"/>
</dbReference>
<name>A0A6C0AXA9_9ZZZZ</name>
<evidence type="ECO:0000256" key="1">
    <source>
        <dbReference type="ARBA" id="ARBA00007039"/>
    </source>
</evidence>
<evidence type="ECO:0000256" key="2">
    <source>
        <dbReference type="ARBA" id="ARBA00022490"/>
    </source>
</evidence>
<dbReference type="PANTHER" id="PTHR10381:SF70">
    <property type="entry name" value="ATP-DEPENDENT CLP PROTEASE PROTEOLYTIC SUBUNIT"/>
    <property type="match status" value="1"/>
</dbReference>
<dbReference type="GO" id="GO:0051117">
    <property type="term" value="F:ATPase binding"/>
    <property type="evidence" value="ECO:0007669"/>
    <property type="project" value="TreeGrafter"/>
</dbReference>
<evidence type="ECO:0000256" key="3">
    <source>
        <dbReference type="ARBA" id="ARBA00022801"/>
    </source>
</evidence>
<keyword evidence="2" id="KW-0963">Cytoplasm</keyword>
<dbReference type="GO" id="GO:0006515">
    <property type="term" value="P:protein quality control for misfolded or incompletely synthesized proteins"/>
    <property type="evidence" value="ECO:0007669"/>
    <property type="project" value="TreeGrafter"/>
</dbReference>
<dbReference type="Pfam" id="PF00574">
    <property type="entry name" value="CLP_protease"/>
    <property type="match status" value="1"/>
</dbReference>
<dbReference type="GO" id="GO:0009368">
    <property type="term" value="C:endopeptidase Clp complex"/>
    <property type="evidence" value="ECO:0007669"/>
    <property type="project" value="TreeGrafter"/>
</dbReference>
<protein>
    <recommendedName>
        <fullName evidence="5">ATP-dependent Clp protease proteolytic subunit</fullName>
    </recommendedName>
</protein>
<proteinExistence type="inferred from homology"/>
<dbReference type="Gene3D" id="3.90.226.10">
    <property type="entry name" value="2-enoyl-CoA Hydratase, Chain A, domain 1"/>
    <property type="match status" value="1"/>
</dbReference>
<dbReference type="AlphaFoldDB" id="A0A6C0AXA9"/>
<dbReference type="InterPro" id="IPR001907">
    <property type="entry name" value="ClpP"/>
</dbReference>
<dbReference type="InterPro" id="IPR029045">
    <property type="entry name" value="ClpP/crotonase-like_dom_sf"/>
</dbReference>
<dbReference type="SUPFAM" id="SSF52096">
    <property type="entry name" value="ClpP/crotonase"/>
    <property type="match status" value="1"/>
</dbReference>
<accession>A0A6C0AXA9</accession>
<dbReference type="GO" id="GO:0004176">
    <property type="term" value="F:ATP-dependent peptidase activity"/>
    <property type="evidence" value="ECO:0007669"/>
    <property type="project" value="InterPro"/>
</dbReference>
<comment type="similarity">
    <text evidence="1">Belongs to the peptidase S14 family.</text>
</comment>
<dbReference type="EMBL" id="MN738808">
    <property type="protein sequence ID" value="QHS84474.1"/>
    <property type="molecule type" value="Genomic_DNA"/>
</dbReference>
<dbReference type="PRINTS" id="PR00127">
    <property type="entry name" value="CLPPROTEASEP"/>
</dbReference>
<dbReference type="InterPro" id="IPR023562">
    <property type="entry name" value="ClpP/TepA"/>
</dbReference>
<evidence type="ECO:0008006" key="5">
    <source>
        <dbReference type="Google" id="ProtNLM"/>
    </source>
</evidence>
<sequence length="220" mass="24620">MLSLLSILFLSITQGNYCYNFIGRRAIIVAGLSSHPIYKSIICNSLQEGDNNAMIYTIKNNIYFSGSLTDESIFAITSNLINIQNNDNTEINLHIKSQGGSLLPSLGLVDMIRTSDIPINTYIDGYAASAATLISIVGANRLMNKHGVMLIHQLKMGADYSKYNEIKDYADNADTLMNIIKDLYLEYSKLDEKKLDYLLDHDLWLNSTSCKEYGLIDIII</sequence>
<keyword evidence="3" id="KW-0378">Hydrolase</keyword>
<reference evidence="4" key="1">
    <citation type="journal article" date="2020" name="Nature">
        <title>Giant virus diversity and host interactions through global metagenomics.</title>
        <authorList>
            <person name="Schulz F."/>
            <person name="Roux S."/>
            <person name="Paez-Espino D."/>
            <person name="Jungbluth S."/>
            <person name="Walsh D.A."/>
            <person name="Denef V.J."/>
            <person name="McMahon K.D."/>
            <person name="Konstantinidis K.T."/>
            <person name="Eloe-Fadrosh E.A."/>
            <person name="Kyrpides N.C."/>
            <person name="Woyke T."/>
        </authorList>
    </citation>
    <scope>NUCLEOTIDE SEQUENCE</scope>
    <source>
        <strain evidence="4">GVMAG-S-ERX556022-25</strain>
    </source>
</reference>
<dbReference type="PANTHER" id="PTHR10381">
    <property type="entry name" value="ATP-DEPENDENT CLP PROTEASE PROTEOLYTIC SUBUNIT"/>
    <property type="match status" value="1"/>
</dbReference>